<keyword evidence="3" id="KW-0732">Signal</keyword>
<dbReference type="SUPFAM" id="SSF53254">
    <property type="entry name" value="Phosphoglycerate mutase-like"/>
    <property type="match status" value="1"/>
</dbReference>
<evidence type="ECO:0000256" key="1">
    <source>
        <dbReference type="ARBA" id="ARBA00005375"/>
    </source>
</evidence>
<dbReference type="PANTHER" id="PTHR11567:SF142">
    <property type="entry name" value="PHOSPHOGLYCERATE MUTASE-LIKE PROTEIN"/>
    <property type="match status" value="1"/>
</dbReference>
<keyword evidence="2" id="KW-0812">Transmembrane</keyword>
<dbReference type="InterPro" id="IPR029033">
    <property type="entry name" value="His_PPase_superfam"/>
</dbReference>
<feature type="transmembrane region" description="Helical" evidence="2">
    <location>
        <begin position="421"/>
        <end position="446"/>
    </location>
</feature>
<gene>
    <name evidence="4" type="ORF">EI97DRAFT_429105</name>
</gene>
<reference evidence="4" key="1">
    <citation type="journal article" date="2020" name="Stud. Mycol.">
        <title>101 Dothideomycetes genomes: a test case for predicting lifestyles and emergence of pathogens.</title>
        <authorList>
            <person name="Haridas S."/>
            <person name="Albert R."/>
            <person name="Binder M."/>
            <person name="Bloem J."/>
            <person name="Labutti K."/>
            <person name="Salamov A."/>
            <person name="Andreopoulos B."/>
            <person name="Baker S."/>
            <person name="Barry K."/>
            <person name="Bills G."/>
            <person name="Bluhm B."/>
            <person name="Cannon C."/>
            <person name="Castanera R."/>
            <person name="Culley D."/>
            <person name="Daum C."/>
            <person name="Ezra D."/>
            <person name="Gonzalez J."/>
            <person name="Henrissat B."/>
            <person name="Kuo A."/>
            <person name="Liang C."/>
            <person name="Lipzen A."/>
            <person name="Lutzoni F."/>
            <person name="Magnuson J."/>
            <person name="Mondo S."/>
            <person name="Nolan M."/>
            <person name="Ohm R."/>
            <person name="Pangilinan J."/>
            <person name="Park H.-J."/>
            <person name="Ramirez L."/>
            <person name="Alfaro M."/>
            <person name="Sun H."/>
            <person name="Tritt A."/>
            <person name="Yoshinaga Y."/>
            <person name="Zwiers L.-H."/>
            <person name="Turgeon B."/>
            <person name="Goodwin S."/>
            <person name="Spatafora J."/>
            <person name="Crous P."/>
            <person name="Grigoriev I."/>
        </authorList>
    </citation>
    <scope>NUCLEOTIDE SEQUENCE</scope>
    <source>
        <strain evidence="4">CBS 379.55</strain>
    </source>
</reference>
<dbReference type="RefSeq" id="XP_033658556.1">
    <property type="nucleotide sequence ID" value="XM_033797363.1"/>
</dbReference>
<name>A0A6A6K105_WESOR</name>
<keyword evidence="5" id="KW-1185">Reference proteome</keyword>
<evidence type="ECO:0000313" key="4">
    <source>
        <dbReference type="EMBL" id="KAF2281019.1"/>
    </source>
</evidence>
<dbReference type="InterPro" id="IPR000560">
    <property type="entry name" value="His_Pase_clade-2"/>
</dbReference>
<evidence type="ECO:0000313" key="5">
    <source>
        <dbReference type="Proteomes" id="UP000800097"/>
    </source>
</evidence>
<accession>A0A6A6K105</accession>
<protein>
    <submittedName>
        <fullName evidence="4">Phosphoglycerate mutase-like protein</fullName>
    </submittedName>
</protein>
<keyword evidence="2" id="KW-0472">Membrane</keyword>
<feature type="chain" id="PRO_5025443930" evidence="3">
    <location>
        <begin position="19"/>
        <end position="479"/>
    </location>
</feature>
<dbReference type="OrthoDB" id="258392at2759"/>
<dbReference type="Gene3D" id="3.40.50.1240">
    <property type="entry name" value="Phosphoglycerate mutase-like"/>
    <property type="match status" value="1"/>
</dbReference>
<dbReference type="GO" id="GO:0016791">
    <property type="term" value="F:phosphatase activity"/>
    <property type="evidence" value="ECO:0007669"/>
    <property type="project" value="TreeGrafter"/>
</dbReference>
<dbReference type="GeneID" id="54550538"/>
<evidence type="ECO:0000256" key="3">
    <source>
        <dbReference type="SAM" id="SignalP"/>
    </source>
</evidence>
<dbReference type="Proteomes" id="UP000800097">
    <property type="component" value="Unassembled WGS sequence"/>
</dbReference>
<dbReference type="CDD" id="cd07061">
    <property type="entry name" value="HP_HAP_like"/>
    <property type="match status" value="1"/>
</dbReference>
<keyword evidence="2" id="KW-1133">Transmembrane helix</keyword>
<dbReference type="AlphaFoldDB" id="A0A6A6K105"/>
<dbReference type="InterPro" id="IPR050645">
    <property type="entry name" value="Histidine_acid_phosphatase"/>
</dbReference>
<dbReference type="PANTHER" id="PTHR11567">
    <property type="entry name" value="ACID PHOSPHATASE-RELATED"/>
    <property type="match status" value="1"/>
</dbReference>
<comment type="similarity">
    <text evidence="1">Belongs to the histidine acid phosphatase family.</text>
</comment>
<proteinExistence type="inferred from homology"/>
<dbReference type="EMBL" id="ML986484">
    <property type="protein sequence ID" value="KAF2281019.1"/>
    <property type="molecule type" value="Genomic_DNA"/>
</dbReference>
<feature type="signal peptide" evidence="3">
    <location>
        <begin position="1"/>
        <end position="18"/>
    </location>
</feature>
<evidence type="ECO:0000256" key="2">
    <source>
        <dbReference type="SAM" id="Phobius"/>
    </source>
</evidence>
<organism evidence="4 5">
    <name type="scientific">Westerdykella ornata</name>
    <dbReference type="NCBI Taxonomy" id="318751"/>
    <lineage>
        <taxon>Eukaryota</taxon>
        <taxon>Fungi</taxon>
        <taxon>Dikarya</taxon>
        <taxon>Ascomycota</taxon>
        <taxon>Pezizomycotina</taxon>
        <taxon>Dothideomycetes</taxon>
        <taxon>Pleosporomycetidae</taxon>
        <taxon>Pleosporales</taxon>
        <taxon>Sporormiaceae</taxon>
        <taxon>Westerdykella</taxon>
    </lineage>
</organism>
<dbReference type="Pfam" id="PF00328">
    <property type="entry name" value="His_Phos_2"/>
    <property type="match status" value="1"/>
</dbReference>
<sequence>MLPQSLLLASGLVLPAVGETVLGVTVFTRHGDRTSKHYPGYSLTPLGVQQNFRVGGDYRKRYIASNSPTQILGISENKVVNSQLFASAPDQSVLLNTATAFLQGLYPPLEELDSDIASQTINNGSSYANPLNGYQYVTLHGEESDSPDTVWLKGDEGCPAATASMERFEESAQFKEKEQSTKSFYQSFADALSGVYDYKPSDLSYKKAFDIFDLLNVASIHNASIPGNVTAEELFQLRTLADSAEFASNFDSSDAARSIGGKTFAGAVLRQLNQTVSSKGKLKFSFFAGSYDTFLAFFGISKLASVSDDFHGLPIYASTMSFELFTPQTVSEFPSNTDDLRVRFLFRNGSDGAVPLRAFPLFGRSEESLSWAEFVSFMKDIAITSAEQWCNTCQSELLFCNAYKAAGTSASSPGQKSMSNAVAGVIGAMVTLGVVSLLGAMAFILVRRRQAARREPAVIRRVSVNEKGSVYSDSASESA</sequence>